<name>A0ABV7ZAM5_9DEIO</name>
<dbReference type="Proteomes" id="UP001595803">
    <property type="component" value="Unassembled WGS sequence"/>
</dbReference>
<dbReference type="RefSeq" id="WP_380103052.1">
    <property type="nucleotide sequence ID" value="NZ_JBHRZG010000024.1"/>
</dbReference>
<accession>A0ABV7ZAM5</accession>
<evidence type="ECO:0000313" key="2">
    <source>
        <dbReference type="Proteomes" id="UP001595803"/>
    </source>
</evidence>
<evidence type="ECO:0000313" key="1">
    <source>
        <dbReference type="EMBL" id="MFC3834441.1"/>
    </source>
</evidence>
<sequence>MDSTRSHDASAVIRALLRALLPLVTGLAVSAHAVTYAKPITIFKGGVYRGNWESQSAGVPAVTIMTAQPVTIEYANIRSRGPLIYSAFKKANLTVRHTRGEALHPNRPLKEYRTPGRFLHLEDFGSLIVENNDLIGTSGIYLRAFRGLPSAKTTIVIRRNRATNIDGRYSTGPGTFSDTQFHRVQFVQFNQVRHVPRVEIAWNEVINEPGRSRVEEIINMYLSSGVPSSAIKIHDNYFQGAYGQQPTRLDYDGAGMNIGDGLAKTVKDAAGYVHAYNNQLVGTNTGIALSAGHDLLAYGNRLISSGRLPDGRPTVGQNVGVYVWDARDNRRYGTFYNNIARDNVIGWATPLRGRTAQNPTWFPDCAQGTLGSSLCVNNVRLPGPITQTMERQEFTRWQTKLRVAKVQLGVVPR</sequence>
<comment type="caution">
    <text evidence="1">The sequence shown here is derived from an EMBL/GenBank/DDBJ whole genome shotgun (WGS) entry which is preliminary data.</text>
</comment>
<dbReference type="SUPFAM" id="SSF51126">
    <property type="entry name" value="Pectin lyase-like"/>
    <property type="match status" value="1"/>
</dbReference>
<reference evidence="2" key="1">
    <citation type="journal article" date="2019" name="Int. J. Syst. Evol. Microbiol.">
        <title>The Global Catalogue of Microorganisms (GCM) 10K type strain sequencing project: providing services to taxonomists for standard genome sequencing and annotation.</title>
        <authorList>
            <consortium name="The Broad Institute Genomics Platform"/>
            <consortium name="The Broad Institute Genome Sequencing Center for Infectious Disease"/>
            <person name="Wu L."/>
            <person name="Ma J."/>
        </authorList>
    </citation>
    <scope>NUCLEOTIDE SEQUENCE [LARGE SCALE GENOMIC DNA]</scope>
    <source>
        <strain evidence="2">CCTCC AB 2017081</strain>
    </source>
</reference>
<organism evidence="1 2">
    <name type="scientific">Deinococcus rufus</name>
    <dbReference type="NCBI Taxonomy" id="2136097"/>
    <lineage>
        <taxon>Bacteria</taxon>
        <taxon>Thermotogati</taxon>
        <taxon>Deinococcota</taxon>
        <taxon>Deinococci</taxon>
        <taxon>Deinococcales</taxon>
        <taxon>Deinococcaceae</taxon>
        <taxon>Deinococcus</taxon>
    </lineage>
</organism>
<keyword evidence="2" id="KW-1185">Reference proteome</keyword>
<proteinExistence type="predicted"/>
<dbReference type="EMBL" id="JBHRZG010000024">
    <property type="protein sequence ID" value="MFC3834441.1"/>
    <property type="molecule type" value="Genomic_DNA"/>
</dbReference>
<dbReference type="InterPro" id="IPR011050">
    <property type="entry name" value="Pectin_lyase_fold/virulence"/>
</dbReference>
<protein>
    <submittedName>
        <fullName evidence="1">Uncharacterized protein</fullName>
    </submittedName>
</protein>
<gene>
    <name evidence="1" type="ORF">ACFOSB_16425</name>
</gene>